<dbReference type="AlphaFoldDB" id="A0A4Y2BS75"/>
<dbReference type="Pfam" id="PF00084">
    <property type="entry name" value="Sushi"/>
    <property type="match status" value="1"/>
</dbReference>
<dbReference type="SMART" id="SM00032">
    <property type="entry name" value="CCP"/>
    <property type="match status" value="1"/>
</dbReference>
<dbReference type="PROSITE" id="PS50923">
    <property type="entry name" value="SUSHI"/>
    <property type="match status" value="1"/>
</dbReference>
<comment type="caution">
    <text evidence="6">The sequence shown here is derived from an EMBL/GenBank/DDBJ whole genome shotgun (WGS) entry which is preliminary data.</text>
</comment>
<feature type="disulfide bond" evidence="4">
    <location>
        <begin position="61"/>
        <end position="88"/>
    </location>
</feature>
<dbReference type="PANTHER" id="PTHR45656">
    <property type="entry name" value="PROTEIN CBR-CLEC-78"/>
    <property type="match status" value="1"/>
</dbReference>
<proteinExistence type="predicted"/>
<evidence type="ECO:0000256" key="4">
    <source>
        <dbReference type="PROSITE-ProRule" id="PRU00302"/>
    </source>
</evidence>
<name>A0A4Y2BS75_ARAVE</name>
<keyword evidence="3 4" id="KW-1015">Disulfide bond</keyword>
<dbReference type="InterPro" id="IPR035976">
    <property type="entry name" value="Sushi/SCR/CCP_sf"/>
</dbReference>
<evidence type="ECO:0000256" key="2">
    <source>
        <dbReference type="ARBA" id="ARBA00022737"/>
    </source>
</evidence>
<dbReference type="Proteomes" id="UP000499080">
    <property type="component" value="Unassembled WGS sequence"/>
</dbReference>
<dbReference type="Gene3D" id="2.10.70.10">
    <property type="entry name" value="Complement Module, domain 1"/>
    <property type="match status" value="1"/>
</dbReference>
<dbReference type="SUPFAM" id="SSF57535">
    <property type="entry name" value="Complement control module/SCR domain"/>
    <property type="match status" value="1"/>
</dbReference>
<dbReference type="EMBL" id="BGPR01000106">
    <property type="protein sequence ID" value="GBL94813.1"/>
    <property type="molecule type" value="Genomic_DNA"/>
</dbReference>
<keyword evidence="4" id="KW-0768">Sushi</keyword>
<keyword evidence="7" id="KW-1185">Reference proteome</keyword>
<evidence type="ECO:0000259" key="5">
    <source>
        <dbReference type="PROSITE" id="PS50923"/>
    </source>
</evidence>
<sequence>MTTHLCEIKRRFFPLYNLTLGRISNCPDPGSIQFGYRRLRNRSPSQSSRTYSAGQSFQYHCNQGYELKGNNVLNCLPSGKWSSNLPKCQLTQIGKT</sequence>
<dbReference type="PANTHER" id="PTHR45656:SF4">
    <property type="entry name" value="PROTEIN CBR-CLEC-78"/>
    <property type="match status" value="1"/>
</dbReference>
<reference evidence="6 7" key="1">
    <citation type="journal article" date="2019" name="Sci. Rep.">
        <title>Orb-weaving spider Araneus ventricosus genome elucidates the spidroin gene catalogue.</title>
        <authorList>
            <person name="Kono N."/>
            <person name="Nakamura H."/>
            <person name="Ohtoshi R."/>
            <person name="Moran D.A.P."/>
            <person name="Shinohara A."/>
            <person name="Yoshida Y."/>
            <person name="Fujiwara M."/>
            <person name="Mori M."/>
            <person name="Tomita M."/>
            <person name="Arakawa K."/>
        </authorList>
    </citation>
    <scope>NUCLEOTIDE SEQUENCE [LARGE SCALE GENOMIC DNA]</scope>
</reference>
<organism evidence="6 7">
    <name type="scientific">Araneus ventricosus</name>
    <name type="common">Orbweaver spider</name>
    <name type="synonym">Epeira ventricosa</name>
    <dbReference type="NCBI Taxonomy" id="182803"/>
    <lineage>
        <taxon>Eukaryota</taxon>
        <taxon>Metazoa</taxon>
        <taxon>Ecdysozoa</taxon>
        <taxon>Arthropoda</taxon>
        <taxon>Chelicerata</taxon>
        <taxon>Arachnida</taxon>
        <taxon>Araneae</taxon>
        <taxon>Araneomorphae</taxon>
        <taxon>Entelegynae</taxon>
        <taxon>Araneoidea</taxon>
        <taxon>Araneidae</taxon>
        <taxon>Araneus</taxon>
    </lineage>
</organism>
<keyword evidence="2" id="KW-0677">Repeat</keyword>
<dbReference type="InterPro" id="IPR000436">
    <property type="entry name" value="Sushi_SCR_CCP_dom"/>
</dbReference>
<evidence type="ECO:0000256" key="1">
    <source>
        <dbReference type="ARBA" id="ARBA00022729"/>
    </source>
</evidence>
<evidence type="ECO:0000313" key="6">
    <source>
        <dbReference type="EMBL" id="GBL94813.1"/>
    </source>
</evidence>
<dbReference type="OrthoDB" id="6428384at2759"/>
<evidence type="ECO:0000313" key="7">
    <source>
        <dbReference type="Proteomes" id="UP000499080"/>
    </source>
</evidence>
<evidence type="ECO:0000256" key="3">
    <source>
        <dbReference type="ARBA" id="ARBA00023157"/>
    </source>
</evidence>
<feature type="domain" description="Sushi" evidence="5">
    <location>
        <begin position="24"/>
        <end position="90"/>
    </location>
</feature>
<dbReference type="CDD" id="cd00033">
    <property type="entry name" value="CCP"/>
    <property type="match status" value="1"/>
</dbReference>
<keyword evidence="1" id="KW-0732">Signal</keyword>
<accession>A0A4Y2BS75</accession>
<protein>
    <recommendedName>
        <fullName evidence="5">Sushi domain-containing protein</fullName>
    </recommendedName>
</protein>
<comment type="caution">
    <text evidence="4">Lacks conserved residue(s) required for the propagation of feature annotation.</text>
</comment>
<dbReference type="InterPro" id="IPR051277">
    <property type="entry name" value="SEZ6_CSMD_C4BPB_Regulators"/>
</dbReference>
<gene>
    <name evidence="6" type="ORF">AVEN_197501_1</name>
</gene>